<dbReference type="Proteomes" id="UP001060215">
    <property type="component" value="Chromosome 2"/>
</dbReference>
<sequence>MVFAGHSSGGAMAMLATAWFLEEYLRPNSSQTTPVWLELAGMWDESIEMLKRYELLDEFEGHKEWIELGTEYIQTISGTSRYCQLL</sequence>
<dbReference type="EMBL" id="CM045759">
    <property type="protein sequence ID" value="KAI8018786.1"/>
    <property type="molecule type" value="Genomic_DNA"/>
</dbReference>
<organism evidence="1 2">
    <name type="scientific">Camellia lanceoleosa</name>
    <dbReference type="NCBI Taxonomy" id="1840588"/>
    <lineage>
        <taxon>Eukaryota</taxon>
        <taxon>Viridiplantae</taxon>
        <taxon>Streptophyta</taxon>
        <taxon>Embryophyta</taxon>
        <taxon>Tracheophyta</taxon>
        <taxon>Spermatophyta</taxon>
        <taxon>Magnoliopsida</taxon>
        <taxon>eudicotyledons</taxon>
        <taxon>Gunneridae</taxon>
        <taxon>Pentapetalae</taxon>
        <taxon>asterids</taxon>
        <taxon>Ericales</taxon>
        <taxon>Theaceae</taxon>
        <taxon>Camellia</taxon>
    </lineage>
</organism>
<name>A0ACC0I4F4_9ERIC</name>
<evidence type="ECO:0000313" key="1">
    <source>
        <dbReference type="EMBL" id="KAI8018786.1"/>
    </source>
</evidence>
<protein>
    <submittedName>
        <fullName evidence="1">Uncharacterized protein</fullName>
    </submittedName>
</protein>
<reference evidence="1 2" key="1">
    <citation type="journal article" date="2022" name="Plant J.">
        <title>Chromosome-level genome of Camellia lanceoleosa provides a valuable resource for understanding genome evolution and self-incompatibility.</title>
        <authorList>
            <person name="Gong W."/>
            <person name="Xiao S."/>
            <person name="Wang L."/>
            <person name="Liao Z."/>
            <person name="Chang Y."/>
            <person name="Mo W."/>
            <person name="Hu G."/>
            <person name="Li W."/>
            <person name="Zhao G."/>
            <person name="Zhu H."/>
            <person name="Hu X."/>
            <person name="Ji K."/>
            <person name="Xiang X."/>
            <person name="Song Q."/>
            <person name="Yuan D."/>
            <person name="Jin S."/>
            <person name="Zhang L."/>
        </authorList>
    </citation>
    <scope>NUCLEOTIDE SEQUENCE [LARGE SCALE GENOMIC DNA]</scope>
    <source>
        <strain evidence="1">SQ_2022a</strain>
    </source>
</reference>
<evidence type="ECO:0000313" key="2">
    <source>
        <dbReference type="Proteomes" id="UP001060215"/>
    </source>
</evidence>
<proteinExistence type="predicted"/>
<accession>A0ACC0I4F4</accession>
<comment type="caution">
    <text evidence="1">The sequence shown here is derived from an EMBL/GenBank/DDBJ whole genome shotgun (WGS) entry which is preliminary data.</text>
</comment>
<gene>
    <name evidence="1" type="ORF">LOK49_LG04G01999</name>
</gene>
<keyword evidence="2" id="KW-1185">Reference proteome</keyword>